<gene>
    <name evidence="1" type="ORF">J2W25_005279</name>
</gene>
<evidence type="ECO:0000313" key="2">
    <source>
        <dbReference type="Proteomes" id="UP001244295"/>
    </source>
</evidence>
<dbReference type="RefSeq" id="WP_307638030.1">
    <property type="nucleotide sequence ID" value="NZ_JAUSRR010000010.1"/>
</dbReference>
<dbReference type="Proteomes" id="UP001244295">
    <property type="component" value="Unassembled WGS sequence"/>
</dbReference>
<protein>
    <submittedName>
        <fullName evidence="1">Acyl dehydratase</fullName>
    </submittedName>
</protein>
<sequence>MNWQEQRHWNEVNEGDTLAPVPFPLTVYRLVMAAGANRDFNAIHHNTEHAQSTGAPEMYANVMLLQGMWERAIREYIGTAGVLHAIRGFRMKSFNTAGDTVTVRGQVERKWIDDSADAAHRHRLDLRLWSENRHGVSVGPGIAVVSLPP</sequence>
<dbReference type="Gene3D" id="3.10.129.10">
    <property type="entry name" value="Hotdog Thioesterase"/>
    <property type="match status" value="1"/>
</dbReference>
<dbReference type="SUPFAM" id="SSF54637">
    <property type="entry name" value="Thioesterase/thiol ester dehydrase-isomerase"/>
    <property type="match status" value="1"/>
</dbReference>
<accession>A0AAW8E3S8</accession>
<organism evidence="1 2">
    <name type="scientific">Variovorax boronicumulans</name>
    <dbReference type="NCBI Taxonomy" id="436515"/>
    <lineage>
        <taxon>Bacteria</taxon>
        <taxon>Pseudomonadati</taxon>
        <taxon>Pseudomonadota</taxon>
        <taxon>Betaproteobacteria</taxon>
        <taxon>Burkholderiales</taxon>
        <taxon>Comamonadaceae</taxon>
        <taxon>Variovorax</taxon>
    </lineage>
</organism>
<reference evidence="1" key="1">
    <citation type="submission" date="2023-07" db="EMBL/GenBank/DDBJ databases">
        <title>Sorghum-associated microbial communities from plants grown in Nebraska, USA.</title>
        <authorList>
            <person name="Schachtman D."/>
        </authorList>
    </citation>
    <scope>NUCLEOTIDE SEQUENCE</scope>
    <source>
        <strain evidence="1">DS2795</strain>
    </source>
</reference>
<dbReference type="InterPro" id="IPR029069">
    <property type="entry name" value="HotDog_dom_sf"/>
</dbReference>
<name>A0AAW8E3S8_9BURK</name>
<proteinExistence type="predicted"/>
<dbReference type="AlphaFoldDB" id="A0AAW8E3S8"/>
<comment type="caution">
    <text evidence="1">The sequence shown here is derived from an EMBL/GenBank/DDBJ whole genome shotgun (WGS) entry which is preliminary data.</text>
</comment>
<dbReference type="EMBL" id="JAUSRR010000010">
    <property type="protein sequence ID" value="MDP9926232.1"/>
    <property type="molecule type" value="Genomic_DNA"/>
</dbReference>
<evidence type="ECO:0000313" key="1">
    <source>
        <dbReference type="EMBL" id="MDP9926232.1"/>
    </source>
</evidence>